<keyword evidence="2" id="KW-0732">Signal</keyword>
<evidence type="ECO:0000256" key="1">
    <source>
        <dbReference type="ARBA" id="ARBA00006987"/>
    </source>
</evidence>
<gene>
    <name evidence="3" type="ORF">GJW-30_1_03268</name>
</gene>
<dbReference type="CDD" id="cd07012">
    <property type="entry name" value="PBP2_Bug_TTT"/>
    <property type="match status" value="1"/>
</dbReference>
<keyword evidence="4" id="KW-1185">Reference proteome</keyword>
<dbReference type="Proteomes" id="UP000236884">
    <property type="component" value="Chromosome"/>
</dbReference>
<dbReference type="PANTHER" id="PTHR42928">
    <property type="entry name" value="TRICARBOXYLATE-BINDING PROTEIN"/>
    <property type="match status" value="1"/>
</dbReference>
<protein>
    <submittedName>
        <fullName evidence="3">Tripartite tricarboxylate transporter family receptor</fullName>
    </submittedName>
</protein>
<dbReference type="PIRSF" id="PIRSF017082">
    <property type="entry name" value="YflP"/>
    <property type="match status" value="1"/>
</dbReference>
<keyword evidence="3" id="KW-0675">Receptor</keyword>
<dbReference type="EMBL" id="AP014946">
    <property type="protein sequence ID" value="BAT60719.1"/>
    <property type="molecule type" value="Genomic_DNA"/>
</dbReference>
<evidence type="ECO:0000313" key="3">
    <source>
        <dbReference type="EMBL" id="BAT60719.1"/>
    </source>
</evidence>
<proteinExistence type="inferred from homology"/>
<dbReference type="AlphaFoldDB" id="A0A0S3PXS0"/>
<feature type="signal peptide" evidence="2">
    <location>
        <begin position="1"/>
        <end position="22"/>
    </location>
</feature>
<dbReference type="RefSeq" id="WP_096357186.1">
    <property type="nucleotide sequence ID" value="NZ_AP014946.1"/>
</dbReference>
<sequence>MRKLVATCLAAAALIAPSLAQAEWVPNKPITIVVGFAPGGGSDVIARALQSAAQPFFPVPIIVLNKAGAAGTTAAAEVARGPADGYTMFVGGGSESTSVGAYRQLPYDIRKDFRPILRATSNPQLLVVAANSPYKTAQELIAKAKANPGTLNYGSSGPGSLVHATTEVFAKKADLKLQHVPYQGGGPALQAVVAGQIDFLISALDEVQGQLDGGTIRVLAVARPQRLETHPDVPTLRELGYDVIGDNMKGLVAAAGLPDDAYKFLHDNFKKGLDSAAWQEFATRSKFKTEYLDGPGFQKAMVDLFNEISAAVK</sequence>
<dbReference type="Pfam" id="PF03401">
    <property type="entry name" value="TctC"/>
    <property type="match status" value="1"/>
</dbReference>
<dbReference type="SUPFAM" id="SSF53850">
    <property type="entry name" value="Periplasmic binding protein-like II"/>
    <property type="match status" value="1"/>
</dbReference>
<comment type="similarity">
    <text evidence="1">Belongs to the UPF0065 (bug) family.</text>
</comment>
<dbReference type="PANTHER" id="PTHR42928:SF5">
    <property type="entry name" value="BLR1237 PROTEIN"/>
    <property type="match status" value="1"/>
</dbReference>
<name>A0A0S3PXS0_9BRAD</name>
<dbReference type="Gene3D" id="3.40.190.150">
    <property type="entry name" value="Bordetella uptake gene, domain 1"/>
    <property type="match status" value="1"/>
</dbReference>
<organism evidence="3 4">
    <name type="scientific">Variibacter gotjawalensis</name>
    <dbReference type="NCBI Taxonomy" id="1333996"/>
    <lineage>
        <taxon>Bacteria</taxon>
        <taxon>Pseudomonadati</taxon>
        <taxon>Pseudomonadota</taxon>
        <taxon>Alphaproteobacteria</taxon>
        <taxon>Hyphomicrobiales</taxon>
        <taxon>Nitrobacteraceae</taxon>
        <taxon>Variibacter</taxon>
    </lineage>
</organism>
<dbReference type="InterPro" id="IPR042100">
    <property type="entry name" value="Bug_dom1"/>
</dbReference>
<evidence type="ECO:0000313" key="4">
    <source>
        <dbReference type="Proteomes" id="UP000236884"/>
    </source>
</evidence>
<dbReference type="Gene3D" id="3.40.190.10">
    <property type="entry name" value="Periplasmic binding protein-like II"/>
    <property type="match status" value="1"/>
</dbReference>
<dbReference type="KEGG" id="vgo:GJW-30_1_03268"/>
<dbReference type="InterPro" id="IPR005064">
    <property type="entry name" value="BUG"/>
</dbReference>
<reference evidence="3 4" key="1">
    <citation type="submission" date="2015-08" db="EMBL/GenBank/DDBJ databases">
        <title>Investigation of the bacterial diversity of lava forest soil.</title>
        <authorList>
            <person name="Lee J.S."/>
        </authorList>
    </citation>
    <scope>NUCLEOTIDE SEQUENCE [LARGE SCALE GENOMIC DNA]</scope>
    <source>
        <strain evidence="3 4">GJW-30</strain>
    </source>
</reference>
<accession>A0A0S3PXS0</accession>
<dbReference type="OrthoDB" id="7243230at2"/>
<feature type="chain" id="PRO_5006615935" evidence="2">
    <location>
        <begin position="23"/>
        <end position="313"/>
    </location>
</feature>
<evidence type="ECO:0000256" key="2">
    <source>
        <dbReference type="SAM" id="SignalP"/>
    </source>
</evidence>